<proteinExistence type="inferred from homology"/>
<comment type="similarity">
    <text evidence="1">Belongs to the AB hydrolase superfamily. AB hydrolase 2 family.</text>
</comment>
<evidence type="ECO:0000256" key="1">
    <source>
        <dbReference type="ARBA" id="ARBA00006499"/>
    </source>
</evidence>
<dbReference type="RefSeq" id="XP_066698366.1">
    <property type="nucleotide sequence ID" value="XM_066845968.1"/>
</dbReference>
<feature type="region of interest" description="Disordered" evidence="2">
    <location>
        <begin position="32"/>
        <end position="58"/>
    </location>
</feature>
<dbReference type="PANTHER" id="PTHR10655:SF64">
    <property type="entry name" value="PHOSPHOLIPASE_CARBOXYLESTERASE_THIOESTERASE DOMAIN-CONTAINING PROTEIN"/>
    <property type="match status" value="1"/>
</dbReference>
<protein>
    <submittedName>
        <fullName evidence="4">Acyl-protein thioesterase 1</fullName>
    </submittedName>
</protein>
<accession>A0ABR1Q8K5</accession>
<keyword evidence="5" id="KW-1185">Reference proteome</keyword>
<dbReference type="Proteomes" id="UP001391051">
    <property type="component" value="Unassembled WGS sequence"/>
</dbReference>
<evidence type="ECO:0000313" key="5">
    <source>
        <dbReference type="Proteomes" id="UP001391051"/>
    </source>
</evidence>
<dbReference type="Gene3D" id="3.40.50.1820">
    <property type="entry name" value="alpha/beta hydrolase"/>
    <property type="match status" value="1"/>
</dbReference>
<comment type="caution">
    <text evidence="4">The sequence shown here is derived from an EMBL/GenBank/DDBJ whole genome shotgun (WGS) entry which is preliminary data.</text>
</comment>
<sequence length="144" mass="16169">MDYPEPPIVPPLSLPHKQTFIILHGRGSSADKFGPPLLDTPLSAKPPSLAHPSTERPPLGIQSLATAFPHARFVFPSAPRRRATLYKRKHTPQWFDSWDLKPPDIEREELQNEGLRETTAYLHQLLRDEIELVPGVPRTSSSAV</sequence>
<evidence type="ECO:0000259" key="3">
    <source>
        <dbReference type="Pfam" id="PF02230"/>
    </source>
</evidence>
<dbReference type="InterPro" id="IPR050565">
    <property type="entry name" value="LYPA1-2/EST-like"/>
</dbReference>
<dbReference type="PANTHER" id="PTHR10655">
    <property type="entry name" value="LYSOPHOSPHOLIPASE-RELATED"/>
    <property type="match status" value="1"/>
</dbReference>
<dbReference type="EMBL" id="JAQQWE010000006">
    <property type="protein sequence ID" value="KAK7948860.1"/>
    <property type="molecule type" value="Genomic_DNA"/>
</dbReference>
<reference evidence="4 5" key="1">
    <citation type="submission" date="2023-01" db="EMBL/GenBank/DDBJ databases">
        <title>Analysis of 21 Apiospora genomes using comparative genomics revels a genus with tremendous synthesis potential of carbohydrate active enzymes and secondary metabolites.</title>
        <authorList>
            <person name="Sorensen T."/>
        </authorList>
    </citation>
    <scope>NUCLEOTIDE SEQUENCE [LARGE SCALE GENOMIC DNA]</scope>
    <source>
        <strain evidence="4 5">CBS 24483</strain>
    </source>
</reference>
<dbReference type="GeneID" id="92079030"/>
<dbReference type="InterPro" id="IPR003140">
    <property type="entry name" value="PLipase/COase/thioEstase"/>
</dbReference>
<evidence type="ECO:0000313" key="4">
    <source>
        <dbReference type="EMBL" id="KAK7948860.1"/>
    </source>
</evidence>
<gene>
    <name evidence="4" type="ORF">PG986_009746</name>
</gene>
<evidence type="ECO:0000256" key="2">
    <source>
        <dbReference type="SAM" id="MobiDB-lite"/>
    </source>
</evidence>
<dbReference type="Pfam" id="PF02230">
    <property type="entry name" value="Abhydrolase_2"/>
    <property type="match status" value="1"/>
</dbReference>
<name>A0ABR1Q8K5_9PEZI</name>
<feature type="domain" description="Phospholipase/carboxylesterase/thioesterase" evidence="3">
    <location>
        <begin position="63"/>
        <end position="132"/>
    </location>
</feature>
<organism evidence="4 5">
    <name type="scientific">Apiospora aurea</name>
    <dbReference type="NCBI Taxonomy" id="335848"/>
    <lineage>
        <taxon>Eukaryota</taxon>
        <taxon>Fungi</taxon>
        <taxon>Dikarya</taxon>
        <taxon>Ascomycota</taxon>
        <taxon>Pezizomycotina</taxon>
        <taxon>Sordariomycetes</taxon>
        <taxon>Xylariomycetidae</taxon>
        <taxon>Amphisphaeriales</taxon>
        <taxon>Apiosporaceae</taxon>
        <taxon>Apiospora</taxon>
    </lineage>
</organism>
<dbReference type="InterPro" id="IPR029058">
    <property type="entry name" value="AB_hydrolase_fold"/>
</dbReference>